<reference evidence="3" key="2">
    <citation type="submission" date="2021-04" db="EMBL/GenBank/DDBJ databases">
        <authorList>
            <person name="Gilroy R."/>
        </authorList>
    </citation>
    <scope>NUCLEOTIDE SEQUENCE</scope>
    <source>
        <strain evidence="3">CHK180-15479</strain>
    </source>
</reference>
<dbReference type="Proteomes" id="UP000823910">
    <property type="component" value="Unassembled WGS sequence"/>
</dbReference>
<keyword evidence="2" id="KW-0812">Transmembrane</keyword>
<feature type="region of interest" description="Disordered" evidence="1">
    <location>
        <begin position="422"/>
        <end position="451"/>
    </location>
</feature>
<keyword evidence="2" id="KW-0472">Membrane</keyword>
<evidence type="ECO:0000313" key="4">
    <source>
        <dbReference type="Proteomes" id="UP000823910"/>
    </source>
</evidence>
<reference evidence="3" key="1">
    <citation type="journal article" date="2021" name="PeerJ">
        <title>Extensive microbial diversity within the chicken gut microbiome revealed by metagenomics and culture.</title>
        <authorList>
            <person name="Gilroy R."/>
            <person name="Ravi A."/>
            <person name="Getino M."/>
            <person name="Pursley I."/>
            <person name="Horton D.L."/>
            <person name="Alikhan N.F."/>
            <person name="Baker D."/>
            <person name="Gharbi K."/>
            <person name="Hall N."/>
            <person name="Watson M."/>
            <person name="Adriaenssens E.M."/>
            <person name="Foster-Nyarko E."/>
            <person name="Jarju S."/>
            <person name="Secka A."/>
            <person name="Antonio M."/>
            <person name="Oren A."/>
            <person name="Chaudhuri R.R."/>
            <person name="La Ragione R."/>
            <person name="Hildebrand F."/>
            <person name="Pallen M.J."/>
        </authorList>
    </citation>
    <scope>NUCLEOTIDE SEQUENCE</scope>
    <source>
        <strain evidence="3">CHK180-15479</strain>
    </source>
</reference>
<evidence type="ECO:0000313" key="3">
    <source>
        <dbReference type="EMBL" id="HJC07000.1"/>
    </source>
</evidence>
<dbReference type="EMBL" id="DWWT01000067">
    <property type="protein sequence ID" value="HJC07000.1"/>
    <property type="molecule type" value="Genomic_DNA"/>
</dbReference>
<evidence type="ECO:0000256" key="1">
    <source>
        <dbReference type="SAM" id="MobiDB-lite"/>
    </source>
</evidence>
<accession>A0A9D2N1B8</accession>
<comment type="caution">
    <text evidence="3">The sequence shown here is derived from an EMBL/GenBank/DDBJ whole genome shotgun (WGS) entry which is preliminary data.</text>
</comment>
<proteinExistence type="predicted"/>
<evidence type="ECO:0000256" key="2">
    <source>
        <dbReference type="SAM" id="Phobius"/>
    </source>
</evidence>
<protein>
    <submittedName>
        <fullName evidence="3">Zinc ribbon domain-containing protein</fullName>
    </submittedName>
</protein>
<keyword evidence="2" id="KW-1133">Transmembrane helix</keyword>
<feature type="region of interest" description="Disordered" evidence="1">
    <location>
        <begin position="13"/>
        <end position="52"/>
    </location>
</feature>
<gene>
    <name evidence="3" type="ORF">H9704_12795</name>
</gene>
<sequence>MKCLNCGAEIPEGAEKCPECQSPVNMERQEEKAETAAGTEETPEAPAAAAPAPKKGAKAPVIAVAAVAVIAVGVFAAMQLTAKDPKEVVIQAFENVYPEGQVMPFEEIFGLSDMLAASNTANTEGSLTLGMDSCSVEEANAYAGLGMRLAGRSDVENFKSDANIALVYNGMDLANINFYYGDDTLMLSMPELTGKVITVDLGEGLAERLKASPTLGPALEESGIDVDGLASYVTEYFDWAQTAVEEGNTPFDVAALLDRYQEGCAAYDNFKAALTVEKAEKGTYTVDGAEVSCQGYSVTVSKDAMIDFLRTSSDFFLQDETLKEDYLQQLEMSVRMSELMGAAAGLDDQTAAEMQQQTYDELEDSVAQMIDYLDQALNDVQMVVYVDGDGRLAAFEGTTSLSTAGLDEMAGELTAEGEALMEEAGAETQAAGDTSEESQEASEEAAESSGEQADIQFAFQLMGGAYTTQNMTGNISITSAGETVAFDLTKQGVYDESQLTCDVSVDVTAAGTTGTFTYTGTYSLADGAYHAALDVGADGSQMFAFSVNGIVDQLEKGSSIHMDIDAMEFSVMDNMGSVTLSGDYSYGPLEGEITPPEGETMDALAATEEDWSTVLMEIMFGAIGLTGQIGAPAE</sequence>
<organism evidence="3 4">
    <name type="scientific">Candidatus Enterocloster excrementipullorum</name>
    <dbReference type="NCBI Taxonomy" id="2838559"/>
    <lineage>
        <taxon>Bacteria</taxon>
        <taxon>Bacillati</taxon>
        <taxon>Bacillota</taxon>
        <taxon>Clostridia</taxon>
        <taxon>Lachnospirales</taxon>
        <taxon>Lachnospiraceae</taxon>
        <taxon>Enterocloster</taxon>
    </lineage>
</organism>
<dbReference type="AlphaFoldDB" id="A0A9D2N1B8"/>
<name>A0A9D2N1B8_9FIRM</name>
<feature type="compositionally biased region" description="Low complexity" evidence="1">
    <location>
        <begin position="35"/>
        <end position="52"/>
    </location>
</feature>
<feature type="compositionally biased region" description="Acidic residues" evidence="1">
    <location>
        <begin position="434"/>
        <end position="446"/>
    </location>
</feature>
<feature type="transmembrane region" description="Helical" evidence="2">
    <location>
        <begin position="61"/>
        <end position="82"/>
    </location>
</feature>